<dbReference type="GO" id="GO:0022857">
    <property type="term" value="F:transmembrane transporter activity"/>
    <property type="evidence" value="ECO:0007669"/>
    <property type="project" value="InterPro"/>
</dbReference>
<keyword evidence="5 6" id="KW-0472">Membrane</keyword>
<feature type="transmembrane region" description="Helical" evidence="6">
    <location>
        <begin position="141"/>
        <end position="160"/>
    </location>
</feature>
<evidence type="ECO:0000313" key="8">
    <source>
        <dbReference type="EMBL" id="HIS46133.1"/>
    </source>
</evidence>
<dbReference type="AlphaFoldDB" id="A0A9D1F1Y3"/>
<dbReference type="InterPro" id="IPR020846">
    <property type="entry name" value="MFS_dom"/>
</dbReference>
<dbReference type="InterPro" id="IPR036259">
    <property type="entry name" value="MFS_trans_sf"/>
</dbReference>
<dbReference type="SUPFAM" id="SSF103473">
    <property type="entry name" value="MFS general substrate transporter"/>
    <property type="match status" value="1"/>
</dbReference>
<keyword evidence="3 6" id="KW-0812">Transmembrane</keyword>
<dbReference type="InterPro" id="IPR011701">
    <property type="entry name" value="MFS"/>
</dbReference>
<evidence type="ECO:0000259" key="7">
    <source>
        <dbReference type="PROSITE" id="PS50850"/>
    </source>
</evidence>
<feature type="transmembrane region" description="Helical" evidence="6">
    <location>
        <begin position="304"/>
        <end position="322"/>
    </location>
</feature>
<dbReference type="PANTHER" id="PTHR11360">
    <property type="entry name" value="MONOCARBOXYLATE TRANSPORTER"/>
    <property type="match status" value="1"/>
</dbReference>
<evidence type="ECO:0000256" key="5">
    <source>
        <dbReference type="ARBA" id="ARBA00023136"/>
    </source>
</evidence>
<keyword evidence="4 6" id="KW-1133">Transmembrane helix</keyword>
<dbReference type="PROSITE" id="PS50850">
    <property type="entry name" value="MFS"/>
    <property type="match status" value="1"/>
</dbReference>
<accession>A0A9D1F1Y3</accession>
<keyword evidence="2" id="KW-0813">Transport</keyword>
<gene>
    <name evidence="8" type="ORF">IAB46_00990</name>
</gene>
<feature type="domain" description="Major facilitator superfamily (MFS) profile" evidence="7">
    <location>
        <begin position="15"/>
        <end position="416"/>
    </location>
</feature>
<dbReference type="EMBL" id="DVIT01000004">
    <property type="protein sequence ID" value="HIS46133.1"/>
    <property type="molecule type" value="Genomic_DNA"/>
</dbReference>
<dbReference type="PANTHER" id="PTHR11360:SF290">
    <property type="entry name" value="MONOCARBOXYLATE MFS PERMEASE"/>
    <property type="match status" value="1"/>
</dbReference>
<comment type="caution">
    <text evidence="8">The sequence shown here is derived from an EMBL/GenBank/DDBJ whole genome shotgun (WGS) entry which is preliminary data.</text>
</comment>
<dbReference type="Gene3D" id="1.20.1250.20">
    <property type="entry name" value="MFS general substrate transporter like domains"/>
    <property type="match status" value="1"/>
</dbReference>
<feature type="transmembrane region" description="Helical" evidence="6">
    <location>
        <begin position="172"/>
        <end position="192"/>
    </location>
</feature>
<feature type="transmembrane region" description="Helical" evidence="6">
    <location>
        <begin position="12"/>
        <end position="30"/>
    </location>
</feature>
<evidence type="ECO:0000256" key="2">
    <source>
        <dbReference type="ARBA" id="ARBA00022448"/>
    </source>
</evidence>
<feature type="transmembrane region" description="Helical" evidence="6">
    <location>
        <begin position="272"/>
        <end position="292"/>
    </location>
</feature>
<name>A0A9D1F1Y3_9FIRM</name>
<feature type="transmembrane region" description="Helical" evidence="6">
    <location>
        <begin position="50"/>
        <end position="71"/>
    </location>
</feature>
<feature type="transmembrane region" description="Helical" evidence="6">
    <location>
        <begin position="105"/>
        <end position="129"/>
    </location>
</feature>
<evidence type="ECO:0000313" key="9">
    <source>
        <dbReference type="Proteomes" id="UP000823927"/>
    </source>
</evidence>
<dbReference type="InterPro" id="IPR050327">
    <property type="entry name" value="Proton-linked_MCT"/>
</dbReference>
<feature type="transmembrane region" description="Helical" evidence="6">
    <location>
        <begin position="83"/>
        <end position="99"/>
    </location>
</feature>
<dbReference type="Pfam" id="PF07690">
    <property type="entry name" value="MFS_1"/>
    <property type="match status" value="1"/>
</dbReference>
<evidence type="ECO:0000256" key="1">
    <source>
        <dbReference type="ARBA" id="ARBA00004651"/>
    </source>
</evidence>
<reference evidence="8" key="1">
    <citation type="submission" date="2020-10" db="EMBL/GenBank/DDBJ databases">
        <authorList>
            <person name="Gilroy R."/>
        </authorList>
    </citation>
    <scope>NUCLEOTIDE SEQUENCE</scope>
    <source>
        <strain evidence="8">CHK178-757</strain>
    </source>
</reference>
<feature type="transmembrane region" description="Helical" evidence="6">
    <location>
        <begin position="328"/>
        <end position="349"/>
    </location>
</feature>
<evidence type="ECO:0000256" key="3">
    <source>
        <dbReference type="ARBA" id="ARBA00022692"/>
    </source>
</evidence>
<organism evidence="8 9">
    <name type="scientific">Candidatus Scybalocola faecigallinarum</name>
    <dbReference type="NCBI Taxonomy" id="2840941"/>
    <lineage>
        <taxon>Bacteria</taxon>
        <taxon>Bacillati</taxon>
        <taxon>Bacillota</taxon>
        <taxon>Clostridia</taxon>
        <taxon>Lachnospirales</taxon>
        <taxon>Lachnospiraceae</taxon>
        <taxon>Lachnospiraceae incertae sedis</taxon>
        <taxon>Candidatus Scybalocola (ex Gilroy et al. 2021)</taxon>
    </lineage>
</organism>
<dbReference type="GO" id="GO:0005886">
    <property type="term" value="C:plasma membrane"/>
    <property type="evidence" value="ECO:0007669"/>
    <property type="project" value="UniProtKB-SubCell"/>
</dbReference>
<evidence type="ECO:0000256" key="4">
    <source>
        <dbReference type="ARBA" id="ARBA00022989"/>
    </source>
</evidence>
<comment type="subcellular location">
    <subcellularLocation>
        <location evidence="1">Cell membrane</location>
        <topology evidence="1">Multi-pass membrane protein</topology>
    </subcellularLocation>
</comment>
<dbReference type="Proteomes" id="UP000823927">
    <property type="component" value="Unassembled WGS sequence"/>
</dbReference>
<protein>
    <submittedName>
        <fullName evidence="8">MFS transporter</fullName>
    </submittedName>
</protein>
<feature type="transmembrane region" description="Helical" evidence="6">
    <location>
        <begin position="392"/>
        <end position="411"/>
    </location>
</feature>
<evidence type="ECO:0000256" key="6">
    <source>
        <dbReference type="SAM" id="Phobius"/>
    </source>
</evidence>
<sequence length="421" mass="45905">MSKSKWNFGVKGWIIIFMCMIAYFIGGGINTDGLNIFVNALSEARGWDNAAMLTWSTYGGWAGVIFALIFGQITVRYKNGAKYVMIGSLAATVVAFYFYGHTTNYYVYALCVSVCAAVSCGYSLVAVNVIQTNWFPKKKGLVLGISTIGFPLCTMIFPYISNFLLGTVGLEGMFTAICIFVAVFTVICIFICKVTPEEVGVAPDNEPMEKAAIEKQKQEIAAYKSPWTVKKLAKEKMFWFSSVGLGLIWMVTVGIVSQLVTRLVAAGYDRGTAVGMLSVMGFFGIFGSYIWGWIDDKFGTKLASLIYCVWYVIALILLIFMFNTVTVYIAIFMVGTSVGGICNLIPSMTGTIFGRKDFPSANRLASPVTSGIKSCAYLFVAQSLRLTGNLTGAYIAMIVVCIISAILIAMIKPVQSVEGQK</sequence>
<reference evidence="8" key="2">
    <citation type="journal article" date="2021" name="PeerJ">
        <title>Extensive microbial diversity within the chicken gut microbiome revealed by metagenomics and culture.</title>
        <authorList>
            <person name="Gilroy R."/>
            <person name="Ravi A."/>
            <person name="Getino M."/>
            <person name="Pursley I."/>
            <person name="Horton D.L."/>
            <person name="Alikhan N.F."/>
            <person name="Baker D."/>
            <person name="Gharbi K."/>
            <person name="Hall N."/>
            <person name="Watson M."/>
            <person name="Adriaenssens E.M."/>
            <person name="Foster-Nyarko E."/>
            <person name="Jarju S."/>
            <person name="Secka A."/>
            <person name="Antonio M."/>
            <person name="Oren A."/>
            <person name="Chaudhuri R.R."/>
            <person name="La Ragione R."/>
            <person name="Hildebrand F."/>
            <person name="Pallen M.J."/>
        </authorList>
    </citation>
    <scope>NUCLEOTIDE SEQUENCE</scope>
    <source>
        <strain evidence="8">CHK178-757</strain>
    </source>
</reference>
<feature type="transmembrane region" description="Helical" evidence="6">
    <location>
        <begin position="237"/>
        <end position="260"/>
    </location>
</feature>
<proteinExistence type="predicted"/>